<organism evidence="1 2">
    <name type="scientific">Tenacibaculum vairaonense</name>
    <dbReference type="NCBI Taxonomy" id="3137860"/>
    <lineage>
        <taxon>Bacteria</taxon>
        <taxon>Pseudomonadati</taxon>
        <taxon>Bacteroidota</taxon>
        <taxon>Flavobacteriia</taxon>
        <taxon>Flavobacteriales</taxon>
        <taxon>Flavobacteriaceae</taxon>
        <taxon>Tenacibaculum</taxon>
    </lineage>
</organism>
<dbReference type="RefSeq" id="WP_348736584.1">
    <property type="nucleotide sequence ID" value="NZ_CAXJRC010000002.1"/>
</dbReference>
<evidence type="ECO:0008006" key="3">
    <source>
        <dbReference type="Google" id="ProtNLM"/>
    </source>
</evidence>
<dbReference type="PROSITE" id="PS51257">
    <property type="entry name" value="PROKAR_LIPOPROTEIN"/>
    <property type="match status" value="1"/>
</dbReference>
<evidence type="ECO:0000313" key="1">
    <source>
        <dbReference type="EMBL" id="CAL2104879.1"/>
    </source>
</evidence>
<protein>
    <recommendedName>
        <fullName evidence="3">DUF4249 domain-containing protein</fullName>
    </recommendedName>
</protein>
<name>A0ABM9PH07_9FLAO</name>
<proteinExistence type="predicted"/>
<keyword evidence="2" id="KW-1185">Reference proteome</keyword>
<reference evidence="1 2" key="1">
    <citation type="submission" date="2024-05" db="EMBL/GenBank/DDBJ databases">
        <authorList>
            <person name="Duchaud E."/>
        </authorList>
    </citation>
    <scope>NUCLEOTIDE SEQUENCE [LARGE SCALE GENOMIC DNA]</scope>
    <source>
        <strain evidence="1">Ena-SAMPLE-TAB-13-05-2024-13:56:06:370-140305</strain>
    </source>
</reference>
<gene>
    <name evidence="1" type="ORF">T190115A13A_110015</name>
</gene>
<evidence type="ECO:0000313" key="2">
    <source>
        <dbReference type="Proteomes" id="UP001497602"/>
    </source>
</evidence>
<accession>A0ABM9PH07</accession>
<sequence length="278" mass="31136">MKTILFKIFSVLVIALISFGCSKEVPLENAFEPKVLVYGNINTELVESYVSVTIRETVPVTSKEVKTISTAKLKLYSKDINEITSLVTDEFVFDTSAKRYDTREKIRPITGNSYWLEIELSDGTILESIPEKVAPSVEIVDITKEDNKTKVTFKDPLEKGDFYVIFFYLTGQNGSILSSQRNITNDELFENGLGFSVIDNSGQTAEVSVMNVDFYTYKFMKNVEAQNSALATDGDNPFSQFFATPPTNLEGNIINKQTGERALGFFGIFNSTTKTKNF</sequence>
<dbReference type="InterPro" id="IPR025345">
    <property type="entry name" value="DUF4249"/>
</dbReference>
<dbReference type="EMBL" id="CAXJRC010000002">
    <property type="protein sequence ID" value="CAL2104879.1"/>
    <property type="molecule type" value="Genomic_DNA"/>
</dbReference>
<comment type="caution">
    <text evidence="1">The sequence shown here is derived from an EMBL/GenBank/DDBJ whole genome shotgun (WGS) entry which is preliminary data.</text>
</comment>
<dbReference type="Pfam" id="PF14054">
    <property type="entry name" value="DUF4249"/>
    <property type="match status" value="1"/>
</dbReference>
<dbReference type="Proteomes" id="UP001497602">
    <property type="component" value="Unassembled WGS sequence"/>
</dbReference>